<name>D8TU48_VOLCA</name>
<dbReference type="EMBL" id="GL378337">
    <property type="protein sequence ID" value="EFJ48978.1"/>
    <property type="molecule type" value="Genomic_DNA"/>
</dbReference>
<accession>D8TU48</accession>
<organism evidence="3">
    <name type="scientific">Volvox carteri f. nagariensis</name>
    <dbReference type="NCBI Taxonomy" id="3068"/>
    <lineage>
        <taxon>Eukaryota</taxon>
        <taxon>Viridiplantae</taxon>
        <taxon>Chlorophyta</taxon>
        <taxon>core chlorophytes</taxon>
        <taxon>Chlorophyceae</taxon>
        <taxon>CS clade</taxon>
        <taxon>Chlamydomonadales</taxon>
        <taxon>Volvocaceae</taxon>
        <taxon>Volvox</taxon>
    </lineage>
</organism>
<sequence length="300" mass="31835">MYGTTLTTLKIVSTWQASAQSPIDSVTGYRSHPARSPLPPAASSCSPDLPSGQVDERIGAHLHNPYPAPPTIQYRHTGQYGLVRLERVNSCLDTESREQPLRHRFDLVLSVKGLADAAPPLLLPPPAPGTLCRIDVLLDTAADAGRLLFGKSVGEIAGIDDAAAAATADAKDDDDDDEPEFAASQGPLLLYLTSNTGAQRSSGRILSARDVVPSVPRPLLVAPPELLLEVAAAITEGDMAEMALAFRALGVETRRIMGIWAEEDIEAVVAEPPPDVGLEARVTAMVALELWPGVMLVPSF</sequence>
<evidence type="ECO:0000256" key="1">
    <source>
        <dbReference type="SAM" id="MobiDB-lite"/>
    </source>
</evidence>
<evidence type="ECO:0000313" key="2">
    <source>
        <dbReference type="EMBL" id="EFJ48978.1"/>
    </source>
</evidence>
<evidence type="ECO:0000313" key="3">
    <source>
        <dbReference type="Proteomes" id="UP000001058"/>
    </source>
</evidence>
<dbReference type="GeneID" id="9619045"/>
<dbReference type="Proteomes" id="UP000001058">
    <property type="component" value="Unassembled WGS sequence"/>
</dbReference>
<dbReference type="InParanoid" id="D8TU48"/>
<reference evidence="2 3" key="1">
    <citation type="journal article" date="2010" name="Science">
        <title>Genomic analysis of organismal complexity in the multicellular green alga Volvox carteri.</title>
        <authorList>
            <person name="Prochnik S.E."/>
            <person name="Umen J."/>
            <person name="Nedelcu A.M."/>
            <person name="Hallmann A."/>
            <person name="Miller S.M."/>
            <person name="Nishii I."/>
            <person name="Ferris P."/>
            <person name="Kuo A."/>
            <person name="Mitros T."/>
            <person name="Fritz-Laylin L.K."/>
            <person name="Hellsten U."/>
            <person name="Chapman J."/>
            <person name="Simakov O."/>
            <person name="Rensing S.A."/>
            <person name="Terry A."/>
            <person name="Pangilinan J."/>
            <person name="Kapitonov V."/>
            <person name="Jurka J."/>
            <person name="Salamov A."/>
            <person name="Shapiro H."/>
            <person name="Schmutz J."/>
            <person name="Grimwood J."/>
            <person name="Lindquist E."/>
            <person name="Lucas S."/>
            <person name="Grigoriev I.V."/>
            <person name="Schmitt R."/>
            <person name="Kirk D."/>
            <person name="Rokhsar D.S."/>
        </authorList>
    </citation>
    <scope>NUCLEOTIDE SEQUENCE [LARGE SCALE GENOMIC DNA]</scope>
    <source>
        <strain evidence="3">f. Nagariensis / Eve</strain>
    </source>
</reference>
<dbReference type="KEGG" id="vcn:VOLCADRAFT_90347"/>
<gene>
    <name evidence="2" type="ORF">VOLCADRAFT_90347</name>
</gene>
<keyword evidence="3" id="KW-1185">Reference proteome</keyword>
<proteinExistence type="predicted"/>
<dbReference type="AlphaFoldDB" id="D8TU48"/>
<dbReference type="RefSeq" id="XP_002949875.1">
    <property type="nucleotide sequence ID" value="XM_002949829.1"/>
</dbReference>
<protein>
    <submittedName>
        <fullName evidence="2">Uncharacterized protein</fullName>
    </submittedName>
</protein>
<feature type="region of interest" description="Disordered" evidence="1">
    <location>
        <begin position="24"/>
        <end position="49"/>
    </location>
</feature>